<dbReference type="GO" id="GO:0009052">
    <property type="term" value="P:pentose-phosphate shunt, non-oxidative branch"/>
    <property type="evidence" value="ECO:0007669"/>
    <property type="project" value="TreeGrafter"/>
</dbReference>
<feature type="binding site" evidence="3">
    <location>
        <position position="101"/>
    </location>
    <ligand>
        <name>D-ribulose 5-phosphate</name>
        <dbReference type="ChEBI" id="CHEBI:58121"/>
    </ligand>
</feature>
<protein>
    <submittedName>
        <fullName evidence="4">Ribose-5-phosphate isomerase</fullName>
    </submittedName>
</protein>
<dbReference type="InterPro" id="IPR003500">
    <property type="entry name" value="RpiB_LacA_LacB"/>
</dbReference>
<feature type="binding site" evidence="3">
    <location>
        <position position="138"/>
    </location>
    <ligand>
        <name>D-ribulose 5-phosphate</name>
        <dbReference type="ChEBI" id="CHEBI:58121"/>
    </ligand>
</feature>
<evidence type="ECO:0000256" key="3">
    <source>
        <dbReference type="PIRSR" id="PIRSR005384-2"/>
    </source>
</evidence>
<evidence type="ECO:0000313" key="5">
    <source>
        <dbReference type="Proteomes" id="UP000192343"/>
    </source>
</evidence>
<dbReference type="EMBL" id="MWQY01000011">
    <property type="protein sequence ID" value="ORC34865.1"/>
    <property type="molecule type" value="Genomic_DNA"/>
</dbReference>
<dbReference type="PANTHER" id="PTHR30345">
    <property type="entry name" value="RIBOSE-5-PHOSPHATE ISOMERASE B"/>
    <property type="match status" value="1"/>
</dbReference>
<feature type="binding site" evidence="3">
    <location>
        <begin position="9"/>
        <end position="10"/>
    </location>
    <ligand>
        <name>D-ribulose 5-phosphate</name>
        <dbReference type="ChEBI" id="CHEBI:58121"/>
    </ligand>
</feature>
<gene>
    <name evidence="4" type="ORF">B4O97_11035</name>
</gene>
<comment type="caution">
    <text evidence="4">The sequence shown here is derived from an EMBL/GenBank/DDBJ whole genome shotgun (WGS) entry which is preliminary data.</text>
</comment>
<feature type="binding site" evidence="3">
    <location>
        <begin position="68"/>
        <end position="72"/>
    </location>
    <ligand>
        <name>D-ribulose 5-phosphate</name>
        <dbReference type="ChEBI" id="CHEBI:58121"/>
    </ligand>
</feature>
<name>A0A1Y1RX77_9SPIO</name>
<feature type="binding site" evidence="3">
    <location>
        <position position="111"/>
    </location>
    <ligand>
        <name>D-ribulose 5-phosphate</name>
        <dbReference type="ChEBI" id="CHEBI:58121"/>
    </ligand>
</feature>
<comment type="similarity">
    <text evidence="1">Belongs to the LacAB/RpiB family.</text>
</comment>
<dbReference type="AlphaFoldDB" id="A0A1Y1RX77"/>
<feature type="active site" description="Proton acceptor" evidence="2">
    <location>
        <position position="67"/>
    </location>
</feature>
<keyword evidence="5" id="KW-1185">Reference proteome</keyword>
<dbReference type="GO" id="GO:0004751">
    <property type="term" value="F:ribose-5-phosphate isomerase activity"/>
    <property type="evidence" value="ECO:0007669"/>
    <property type="project" value="TreeGrafter"/>
</dbReference>
<evidence type="ECO:0000256" key="2">
    <source>
        <dbReference type="PIRSR" id="PIRSR005384-1"/>
    </source>
</evidence>
<organism evidence="4 5">
    <name type="scientific">Marispirochaeta aestuarii</name>
    <dbReference type="NCBI Taxonomy" id="1963862"/>
    <lineage>
        <taxon>Bacteria</taxon>
        <taxon>Pseudomonadati</taxon>
        <taxon>Spirochaetota</taxon>
        <taxon>Spirochaetia</taxon>
        <taxon>Spirochaetales</taxon>
        <taxon>Spirochaetaceae</taxon>
        <taxon>Marispirochaeta</taxon>
    </lineage>
</organism>
<evidence type="ECO:0000256" key="1">
    <source>
        <dbReference type="ARBA" id="ARBA00008754"/>
    </source>
</evidence>
<dbReference type="NCBIfam" id="NF004051">
    <property type="entry name" value="PRK05571.1"/>
    <property type="match status" value="1"/>
</dbReference>
<feature type="active site" description="Proton donor" evidence="2">
    <location>
        <position position="100"/>
    </location>
</feature>
<dbReference type="Proteomes" id="UP000192343">
    <property type="component" value="Unassembled WGS sequence"/>
</dbReference>
<dbReference type="SUPFAM" id="SSF89623">
    <property type="entry name" value="Ribose/Galactose isomerase RpiB/AlsB"/>
    <property type="match status" value="1"/>
</dbReference>
<feature type="binding site" evidence="3">
    <location>
        <position position="134"/>
    </location>
    <ligand>
        <name>D-ribulose 5-phosphate</name>
        <dbReference type="ChEBI" id="CHEBI:58121"/>
    </ligand>
</feature>
<evidence type="ECO:0000313" key="4">
    <source>
        <dbReference type="EMBL" id="ORC34865.1"/>
    </source>
</evidence>
<dbReference type="GO" id="GO:0019316">
    <property type="term" value="P:D-allose catabolic process"/>
    <property type="evidence" value="ECO:0007669"/>
    <property type="project" value="TreeGrafter"/>
</dbReference>
<dbReference type="Pfam" id="PF02502">
    <property type="entry name" value="LacAB_rpiB"/>
    <property type="match status" value="1"/>
</dbReference>
<dbReference type="PIRSF" id="PIRSF005384">
    <property type="entry name" value="RpiB_LacA_B"/>
    <property type="match status" value="1"/>
</dbReference>
<dbReference type="Gene3D" id="3.40.1400.10">
    <property type="entry name" value="Sugar-phosphate isomerase, RpiB/LacA/LacB"/>
    <property type="match status" value="1"/>
</dbReference>
<proteinExistence type="inferred from homology"/>
<keyword evidence="4" id="KW-0413">Isomerase</keyword>
<dbReference type="RefSeq" id="WP_083050828.1">
    <property type="nucleotide sequence ID" value="NZ_MWQY01000011.1"/>
</dbReference>
<dbReference type="NCBIfam" id="TIGR00689">
    <property type="entry name" value="rpiB_lacA_lacB"/>
    <property type="match status" value="1"/>
</dbReference>
<accession>A0A1Y1RX77</accession>
<dbReference type="STRING" id="1963862.B4O97_11035"/>
<reference evidence="4 5" key="1">
    <citation type="submission" date="2017-03" db="EMBL/GenBank/DDBJ databases">
        <title>Draft Genome sequence of Marispirochaeta sp. strain JC444.</title>
        <authorList>
            <person name="Shivani Y."/>
            <person name="Subhash Y."/>
            <person name="Sasikala C."/>
            <person name="Ramana C."/>
        </authorList>
    </citation>
    <scope>NUCLEOTIDE SEQUENCE [LARGE SCALE GENOMIC DNA]</scope>
    <source>
        <strain evidence="4 5">JC444</strain>
    </source>
</reference>
<sequence length="148" mass="16551">MKRVIIANDHGAIEIKQKLVKHLESRGYRVDNLGVDSEESVDYPDMAKEACERFLSDGDYEFGVVCCGTGIGISIAANKVKGIRCALPQNIFAARMGREHNNANFIAFGGRIDYWEPVEKMLDAFIDGDFAGDRHARRVDKIMGLENR</sequence>
<dbReference type="OrthoDB" id="1778624at2"/>
<dbReference type="InterPro" id="IPR036569">
    <property type="entry name" value="RpiB_LacA_LacB_sf"/>
</dbReference>
<dbReference type="PANTHER" id="PTHR30345:SF0">
    <property type="entry name" value="DNA DAMAGE-REPAIR_TOLERATION PROTEIN DRT102"/>
    <property type="match status" value="1"/>
</dbReference>